<gene>
    <name evidence="1" type="ORF">BPAE_0024g00100</name>
</gene>
<sequence length="89" mass="10223">MDYLTSRQSSYKDRISIDSIQEFHATDIEPYAKSFKLSHYRFSSRVNVLDNSATMWPSKCETMTNYPMIGNPTNGYESLGYELTKLPGP</sequence>
<dbReference type="EMBL" id="PQXI01000024">
    <property type="protein sequence ID" value="TGO28665.1"/>
    <property type="molecule type" value="Genomic_DNA"/>
</dbReference>
<evidence type="ECO:0000313" key="1">
    <source>
        <dbReference type="EMBL" id="TGO28665.1"/>
    </source>
</evidence>
<reference evidence="1 2" key="1">
    <citation type="submission" date="2017-12" db="EMBL/GenBank/DDBJ databases">
        <title>Comparative genomics of Botrytis spp.</title>
        <authorList>
            <person name="Valero-Jimenez C.A."/>
            <person name="Tapia P."/>
            <person name="Veloso J."/>
            <person name="Silva-Moreno E."/>
            <person name="Staats M."/>
            <person name="Valdes J.H."/>
            <person name="Van Kan J.A.L."/>
        </authorList>
    </citation>
    <scope>NUCLEOTIDE SEQUENCE [LARGE SCALE GENOMIC DNA]</scope>
    <source>
        <strain evidence="1 2">Bp0003</strain>
    </source>
</reference>
<protein>
    <submittedName>
        <fullName evidence="1">Uncharacterized protein</fullName>
    </submittedName>
</protein>
<keyword evidence="2" id="KW-1185">Reference proteome</keyword>
<accession>A0A4Z1FVW8</accession>
<evidence type="ECO:0000313" key="2">
    <source>
        <dbReference type="Proteomes" id="UP000297910"/>
    </source>
</evidence>
<dbReference type="AlphaFoldDB" id="A0A4Z1FVW8"/>
<name>A0A4Z1FVW8_9HELO</name>
<dbReference type="Proteomes" id="UP000297910">
    <property type="component" value="Unassembled WGS sequence"/>
</dbReference>
<proteinExistence type="predicted"/>
<comment type="caution">
    <text evidence="1">The sequence shown here is derived from an EMBL/GenBank/DDBJ whole genome shotgun (WGS) entry which is preliminary data.</text>
</comment>
<organism evidence="1 2">
    <name type="scientific">Botrytis paeoniae</name>
    <dbReference type="NCBI Taxonomy" id="278948"/>
    <lineage>
        <taxon>Eukaryota</taxon>
        <taxon>Fungi</taxon>
        <taxon>Dikarya</taxon>
        <taxon>Ascomycota</taxon>
        <taxon>Pezizomycotina</taxon>
        <taxon>Leotiomycetes</taxon>
        <taxon>Helotiales</taxon>
        <taxon>Sclerotiniaceae</taxon>
        <taxon>Botrytis</taxon>
    </lineage>
</organism>